<dbReference type="FunFam" id="1.10.45.10:FF:000001">
    <property type="entry name" value="D-lactate dehydrogenase mitochondrial"/>
    <property type="match status" value="1"/>
</dbReference>
<dbReference type="GO" id="GO:0071949">
    <property type="term" value="F:FAD binding"/>
    <property type="evidence" value="ECO:0007669"/>
    <property type="project" value="InterPro"/>
</dbReference>
<evidence type="ECO:0000256" key="5">
    <source>
        <dbReference type="ARBA" id="ARBA00023002"/>
    </source>
</evidence>
<evidence type="ECO:0000256" key="3">
    <source>
        <dbReference type="ARBA" id="ARBA00022630"/>
    </source>
</evidence>
<evidence type="ECO:0000259" key="6">
    <source>
        <dbReference type="PROSITE" id="PS51387"/>
    </source>
</evidence>
<dbReference type="PROSITE" id="PS51387">
    <property type="entry name" value="FAD_PCMH"/>
    <property type="match status" value="1"/>
</dbReference>
<dbReference type="InterPro" id="IPR016169">
    <property type="entry name" value="FAD-bd_PCMH_sub2"/>
</dbReference>
<dbReference type="EMBL" id="AP013035">
    <property type="protein sequence ID" value="BAT72263.1"/>
    <property type="molecule type" value="Genomic_DNA"/>
</dbReference>
<gene>
    <name evidence="7" type="primary">glcD</name>
    <name evidence="7" type="ORF">TST_1477</name>
</gene>
<proteinExistence type="inferred from homology"/>
<dbReference type="RefSeq" id="WP_068550281.1">
    <property type="nucleotide sequence ID" value="NZ_AP013035.1"/>
</dbReference>
<evidence type="ECO:0000313" key="7">
    <source>
        <dbReference type="EMBL" id="BAT72263.1"/>
    </source>
</evidence>
<reference evidence="8" key="1">
    <citation type="journal article" date="2018" name="Science">
        <title>A primordial and reversible TCA cycle in a facultatively chemolithoautotrophic thermophile.</title>
        <authorList>
            <person name="Nunoura T."/>
            <person name="Chikaraishi Y."/>
            <person name="Izaki R."/>
            <person name="Suwa T."/>
            <person name="Sato T."/>
            <person name="Harada T."/>
            <person name="Mori K."/>
            <person name="Kato Y."/>
            <person name="Miyazaki M."/>
            <person name="Shimamura S."/>
            <person name="Yanagawa K."/>
            <person name="Shuto A."/>
            <person name="Ohkouchi N."/>
            <person name="Fujita N."/>
            <person name="Takaki Y."/>
            <person name="Atomi H."/>
            <person name="Takai K."/>
        </authorList>
    </citation>
    <scope>NUCLEOTIDE SEQUENCE [LARGE SCALE GENOMIC DNA]</scope>
    <source>
        <strain evidence="8">DSM 17441 / JCM 13301 / NBRC 103674 / ABI70S6</strain>
    </source>
</reference>
<dbReference type="Gene3D" id="1.10.45.10">
    <property type="entry name" value="Vanillyl-alcohol Oxidase, Chain A, domain 4"/>
    <property type="match status" value="1"/>
</dbReference>
<dbReference type="GO" id="GO:0003973">
    <property type="term" value="F:(S)-2-hydroxy-acid oxidase activity"/>
    <property type="evidence" value="ECO:0007669"/>
    <property type="project" value="UniProtKB-EC"/>
</dbReference>
<comment type="cofactor">
    <cofactor evidence="1">
        <name>FAD</name>
        <dbReference type="ChEBI" id="CHEBI:57692"/>
    </cofactor>
</comment>
<dbReference type="EC" id="1.1.3.15" evidence="7"/>
<name>A0A0S3QVA7_THET7</name>
<dbReference type="InterPro" id="IPR051914">
    <property type="entry name" value="FAD-linked_OxidoTrans_Type4"/>
</dbReference>
<dbReference type="InterPro" id="IPR004113">
    <property type="entry name" value="FAD-bd_oxidored_4_C"/>
</dbReference>
<dbReference type="FunFam" id="3.30.70.2740:FF:000001">
    <property type="entry name" value="D-lactate dehydrogenase mitochondrial"/>
    <property type="match status" value="1"/>
</dbReference>
<dbReference type="SUPFAM" id="SSF56176">
    <property type="entry name" value="FAD-binding/transporter-associated domain-like"/>
    <property type="match status" value="1"/>
</dbReference>
<keyword evidence="4" id="KW-0274">FAD</keyword>
<dbReference type="Proteomes" id="UP000063234">
    <property type="component" value="Chromosome"/>
</dbReference>
<dbReference type="AlphaFoldDB" id="A0A0S3QVA7"/>
<dbReference type="Gene3D" id="3.30.465.10">
    <property type="match status" value="1"/>
</dbReference>
<evidence type="ECO:0000313" key="8">
    <source>
        <dbReference type="Proteomes" id="UP000063234"/>
    </source>
</evidence>
<dbReference type="SUPFAM" id="SSF55103">
    <property type="entry name" value="FAD-linked oxidases, C-terminal domain"/>
    <property type="match status" value="1"/>
</dbReference>
<comment type="similarity">
    <text evidence="2">Belongs to the FAD-binding oxidoreductase/transferase type 4 family.</text>
</comment>
<keyword evidence="5 7" id="KW-0560">Oxidoreductase</keyword>
<accession>A0A0S3QVA7</accession>
<dbReference type="Pfam" id="PF02913">
    <property type="entry name" value="FAD-oxidase_C"/>
    <property type="match status" value="1"/>
</dbReference>
<evidence type="ECO:0000256" key="2">
    <source>
        <dbReference type="ARBA" id="ARBA00008000"/>
    </source>
</evidence>
<dbReference type="InterPro" id="IPR016166">
    <property type="entry name" value="FAD-bd_PCMH"/>
</dbReference>
<dbReference type="InterPro" id="IPR006094">
    <property type="entry name" value="Oxid_FAD_bind_N"/>
</dbReference>
<dbReference type="InterPro" id="IPR036318">
    <property type="entry name" value="FAD-bd_PCMH-like_sf"/>
</dbReference>
<dbReference type="KEGG" id="ttk:TST_1477"/>
<keyword evidence="8" id="KW-1185">Reference proteome</keyword>
<protein>
    <submittedName>
        <fullName evidence="7">Glycolate oxidase</fullName>
        <ecNumber evidence="7">1.1.3.15</ecNumber>
    </submittedName>
</protein>
<evidence type="ECO:0000256" key="4">
    <source>
        <dbReference type="ARBA" id="ARBA00022827"/>
    </source>
</evidence>
<dbReference type="STRING" id="1298851.TST_1477"/>
<dbReference type="PANTHER" id="PTHR42934:SF3">
    <property type="entry name" value="D-LACTATE DEHYDROGENASE"/>
    <property type="match status" value="1"/>
</dbReference>
<dbReference type="PANTHER" id="PTHR42934">
    <property type="entry name" value="GLYCOLATE OXIDASE SUBUNIT GLCD"/>
    <property type="match status" value="1"/>
</dbReference>
<keyword evidence="3" id="KW-0285">Flavoprotein</keyword>
<evidence type="ECO:0000256" key="1">
    <source>
        <dbReference type="ARBA" id="ARBA00001974"/>
    </source>
</evidence>
<sequence length="442" mass="47483">MTAKILKIKALLEAYSYDATGMRVVPEGVCFPTSVGEVQELVKQARMEGFCLVARGGGTGFVGGAVPVKGSVVVSLEKMNRIIDVDTKNLVAVVEPGVITAELQEAVKEFGLYYPPDPSSLESCTIGGNVATNAGGPRAVKYGVTADFVSGLEAVTGTGELYSDMERVKKKVVGLNLTPVFIGSEGTLGIITRILLRLIPAPEVKITALAIFEDIEEAGKAVAEIVALPEKPSALEIMDSTSINCVKKYGSIDLPEKAEAVLLIEVDGSSEVVKKGWGRIKEVLKKYKAEVSEAKNEAEVERIWNIRRAISPSLMNIAPTKINEDITVPVSQLAEALKAFKNISQLYGIPIISFGHAGDGNIHVNIMTDKDDPKLWEKALKATQEVFIVTVGLGGVLSGEHGIGLSKKPYLGIQMPKTQIELYKRVKSAFDPDNIMNPGKKF</sequence>
<organism evidence="7 8">
    <name type="scientific">Thermosulfidibacter takaii (strain DSM 17441 / JCM 13301 / NBRC 103674 / ABI70S6)</name>
    <dbReference type="NCBI Taxonomy" id="1298851"/>
    <lineage>
        <taxon>Bacteria</taxon>
        <taxon>Pseudomonadati</taxon>
        <taxon>Thermosulfidibacterota</taxon>
        <taxon>Thermosulfidibacteria</taxon>
        <taxon>Thermosulfidibacterales</taxon>
        <taxon>Thermosulfidibacteraceae</taxon>
    </lineage>
</organism>
<dbReference type="Pfam" id="PF01565">
    <property type="entry name" value="FAD_binding_4"/>
    <property type="match status" value="1"/>
</dbReference>
<dbReference type="InterPro" id="IPR016171">
    <property type="entry name" value="Vanillyl_alc_oxidase_C-sub2"/>
</dbReference>
<dbReference type="OrthoDB" id="9767256at2"/>
<dbReference type="InterPro" id="IPR016164">
    <property type="entry name" value="FAD-linked_Oxase-like_C"/>
</dbReference>
<feature type="domain" description="FAD-binding PCMH-type" evidence="6">
    <location>
        <begin position="22"/>
        <end position="201"/>
    </location>
</feature>
<dbReference type="Gene3D" id="3.30.70.2740">
    <property type="match status" value="1"/>
</dbReference>